<keyword evidence="6 7" id="KW-0472">Membrane</keyword>
<comment type="caution">
    <text evidence="9">The sequence shown here is derived from an EMBL/GenBank/DDBJ whole genome shotgun (WGS) entry which is preliminary data.</text>
</comment>
<comment type="similarity">
    <text evidence="2">Belongs to the peptidase S54 family.</text>
</comment>
<feature type="transmembrane region" description="Helical" evidence="7">
    <location>
        <begin position="88"/>
        <end position="105"/>
    </location>
</feature>
<feature type="transmembrane region" description="Helical" evidence="7">
    <location>
        <begin position="112"/>
        <end position="132"/>
    </location>
</feature>
<feature type="transmembrane region" description="Helical" evidence="7">
    <location>
        <begin position="138"/>
        <end position="161"/>
    </location>
</feature>
<gene>
    <name evidence="9" type="ORF">DX908_03740</name>
</gene>
<comment type="subcellular location">
    <subcellularLocation>
        <location evidence="1">Membrane</location>
        <topology evidence="1">Multi-pass membrane protein</topology>
    </subcellularLocation>
</comment>
<dbReference type="EMBL" id="QUQO01000001">
    <property type="protein sequence ID" value="RFB04473.1"/>
    <property type="molecule type" value="Genomic_DNA"/>
</dbReference>
<dbReference type="InterPro" id="IPR022764">
    <property type="entry name" value="Peptidase_S54_rhomboid_dom"/>
</dbReference>
<dbReference type="PANTHER" id="PTHR43731:SF14">
    <property type="entry name" value="PRESENILIN-ASSOCIATED RHOMBOID-LIKE PROTEIN, MITOCHONDRIAL"/>
    <property type="match status" value="1"/>
</dbReference>
<dbReference type="AlphaFoldDB" id="A0A371RG77"/>
<dbReference type="GO" id="GO:0006508">
    <property type="term" value="P:proteolysis"/>
    <property type="evidence" value="ECO:0007669"/>
    <property type="project" value="UniProtKB-KW"/>
</dbReference>
<dbReference type="GO" id="GO:0016020">
    <property type="term" value="C:membrane"/>
    <property type="evidence" value="ECO:0007669"/>
    <property type="project" value="UniProtKB-SubCell"/>
</dbReference>
<evidence type="ECO:0000256" key="3">
    <source>
        <dbReference type="ARBA" id="ARBA00022692"/>
    </source>
</evidence>
<dbReference type="PANTHER" id="PTHR43731">
    <property type="entry name" value="RHOMBOID PROTEASE"/>
    <property type="match status" value="1"/>
</dbReference>
<feature type="transmembrane region" description="Helical" evidence="7">
    <location>
        <begin position="49"/>
        <end position="76"/>
    </location>
</feature>
<evidence type="ECO:0000256" key="6">
    <source>
        <dbReference type="ARBA" id="ARBA00023136"/>
    </source>
</evidence>
<evidence type="ECO:0000313" key="9">
    <source>
        <dbReference type="EMBL" id="RFB04473.1"/>
    </source>
</evidence>
<accession>A0A371RG77</accession>
<proteinExistence type="inferred from homology"/>
<keyword evidence="3 7" id="KW-0812">Transmembrane</keyword>
<feature type="transmembrane region" description="Helical" evidence="7">
    <location>
        <begin position="173"/>
        <end position="190"/>
    </location>
</feature>
<evidence type="ECO:0000256" key="7">
    <source>
        <dbReference type="SAM" id="Phobius"/>
    </source>
</evidence>
<name>A0A371RG77_9PROT</name>
<protein>
    <submittedName>
        <fullName evidence="9">Rhomboid family intramembrane serine protease</fullName>
    </submittedName>
</protein>
<reference evidence="9 10" key="1">
    <citation type="submission" date="2018-08" db="EMBL/GenBank/DDBJ databases">
        <title>Parvularcula sp. SM1705, isolated from surface water of the South Sea China.</title>
        <authorList>
            <person name="Sun L."/>
        </authorList>
    </citation>
    <scope>NUCLEOTIDE SEQUENCE [LARGE SCALE GENOMIC DNA]</scope>
    <source>
        <strain evidence="9 10">SM1705</strain>
    </source>
</reference>
<evidence type="ECO:0000256" key="2">
    <source>
        <dbReference type="ARBA" id="ARBA00009045"/>
    </source>
</evidence>
<sequence>MGIEFADAPLAYALLVMMLGASLYGLMADQSFVMTGLFDMGAIRKGGQWWRFVTSAFLHADLGHLIINGLTFYFFAPAVEYLFGTERFFIIAMGSQLGAMAFTYYRKRTDMSYRALGMSGALSGIVLAFCVVRPMTDIYLFFVVPLPALVVGIGYVAYSALAMGGPGRIGHEAHLGGAVTGAVIALLMALG</sequence>
<dbReference type="InterPro" id="IPR035952">
    <property type="entry name" value="Rhomboid-like_sf"/>
</dbReference>
<feature type="transmembrane region" description="Helical" evidence="7">
    <location>
        <begin position="12"/>
        <end position="28"/>
    </location>
</feature>
<dbReference type="InterPro" id="IPR050925">
    <property type="entry name" value="Rhomboid_protease_S54"/>
</dbReference>
<keyword evidence="4" id="KW-0378">Hydrolase</keyword>
<evidence type="ECO:0000313" key="10">
    <source>
        <dbReference type="Proteomes" id="UP000264589"/>
    </source>
</evidence>
<dbReference type="OrthoDB" id="9797190at2"/>
<dbReference type="RefSeq" id="WP_116391106.1">
    <property type="nucleotide sequence ID" value="NZ_QUQO01000001.1"/>
</dbReference>
<dbReference type="InParanoid" id="A0A371RG77"/>
<evidence type="ECO:0000256" key="1">
    <source>
        <dbReference type="ARBA" id="ARBA00004141"/>
    </source>
</evidence>
<keyword evidence="9" id="KW-0645">Protease</keyword>
<evidence type="ECO:0000256" key="5">
    <source>
        <dbReference type="ARBA" id="ARBA00022989"/>
    </source>
</evidence>
<dbReference type="Gene3D" id="1.20.1540.10">
    <property type="entry name" value="Rhomboid-like"/>
    <property type="match status" value="1"/>
</dbReference>
<evidence type="ECO:0000259" key="8">
    <source>
        <dbReference type="Pfam" id="PF01694"/>
    </source>
</evidence>
<dbReference type="Pfam" id="PF01694">
    <property type="entry name" value="Rhomboid"/>
    <property type="match status" value="1"/>
</dbReference>
<dbReference type="SUPFAM" id="SSF144091">
    <property type="entry name" value="Rhomboid-like"/>
    <property type="match status" value="1"/>
</dbReference>
<keyword evidence="5 7" id="KW-1133">Transmembrane helix</keyword>
<organism evidence="9 10">
    <name type="scientific">Parvularcula marina</name>
    <dbReference type="NCBI Taxonomy" id="2292771"/>
    <lineage>
        <taxon>Bacteria</taxon>
        <taxon>Pseudomonadati</taxon>
        <taxon>Pseudomonadota</taxon>
        <taxon>Alphaproteobacteria</taxon>
        <taxon>Parvularculales</taxon>
        <taxon>Parvularculaceae</taxon>
        <taxon>Parvularcula</taxon>
    </lineage>
</organism>
<keyword evidence="10" id="KW-1185">Reference proteome</keyword>
<evidence type="ECO:0000256" key="4">
    <source>
        <dbReference type="ARBA" id="ARBA00022801"/>
    </source>
</evidence>
<feature type="domain" description="Peptidase S54 rhomboid" evidence="8">
    <location>
        <begin position="47"/>
        <end position="188"/>
    </location>
</feature>
<dbReference type="GO" id="GO:0004252">
    <property type="term" value="F:serine-type endopeptidase activity"/>
    <property type="evidence" value="ECO:0007669"/>
    <property type="project" value="InterPro"/>
</dbReference>
<dbReference type="Proteomes" id="UP000264589">
    <property type="component" value="Unassembled WGS sequence"/>
</dbReference>